<keyword evidence="2" id="KW-1185">Reference proteome</keyword>
<evidence type="ECO:0000313" key="1">
    <source>
        <dbReference type="EMBL" id="KAI3824841.1"/>
    </source>
</evidence>
<accession>A0ACB9JXS6</accession>
<gene>
    <name evidence="1" type="ORF">L1987_06312</name>
</gene>
<reference evidence="2" key="1">
    <citation type="journal article" date="2022" name="Mol. Ecol. Resour.">
        <title>The genomes of chicory, endive, great burdock and yacon provide insights into Asteraceae palaeo-polyploidization history and plant inulin production.</title>
        <authorList>
            <person name="Fan W."/>
            <person name="Wang S."/>
            <person name="Wang H."/>
            <person name="Wang A."/>
            <person name="Jiang F."/>
            <person name="Liu H."/>
            <person name="Zhao H."/>
            <person name="Xu D."/>
            <person name="Zhang Y."/>
        </authorList>
    </citation>
    <scope>NUCLEOTIDE SEQUENCE [LARGE SCALE GENOMIC DNA]</scope>
    <source>
        <strain evidence="2">cv. Yunnan</strain>
    </source>
</reference>
<comment type="caution">
    <text evidence="1">The sequence shown here is derived from an EMBL/GenBank/DDBJ whole genome shotgun (WGS) entry which is preliminary data.</text>
</comment>
<reference evidence="1 2" key="2">
    <citation type="journal article" date="2022" name="Mol. Ecol. Resour.">
        <title>The genomes of chicory, endive, great burdock and yacon provide insights into Asteraceae paleo-polyploidization history and plant inulin production.</title>
        <authorList>
            <person name="Fan W."/>
            <person name="Wang S."/>
            <person name="Wang H."/>
            <person name="Wang A."/>
            <person name="Jiang F."/>
            <person name="Liu H."/>
            <person name="Zhao H."/>
            <person name="Xu D."/>
            <person name="Zhang Y."/>
        </authorList>
    </citation>
    <scope>NUCLEOTIDE SEQUENCE [LARGE SCALE GENOMIC DNA]</scope>
    <source>
        <strain evidence="2">cv. Yunnan</strain>
        <tissue evidence="1">Leaves</tissue>
    </source>
</reference>
<evidence type="ECO:0000313" key="2">
    <source>
        <dbReference type="Proteomes" id="UP001056120"/>
    </source>
</evidence>
<dbReference type="EMBL" id="CM042019">
    <property type="protein sequence ID" value="KAI3824841.1"/>
    <property type="molecule type" value="Genomic_DNA"/>
</dbReference>
<name>A0ACB9JXS6_9ASTR</name>
<sequence length="341" mass="38548">MGLHRFGRGGCRLDCSYLHTSQPYLPNPSFSLPRRKKDRNRMDFVSTIISPIAESLKKHLEFLVYSTEYVEDMKKKMDQLNATESDVQEKGIESHRKRKWIEDVKVLNEKSNSIEAVGGINVLKRYKVGKQSFGILEEIKDLENRESKIVFTHAQKPLAELGSTSAGLSTSALVPMGTQNNFESRDLIDDTYPSYLLHPYHHLQSFELRSDARVKAVLFETDGPLFLYGLPTIQVLKLNGLEEMSHVWKCNWKKLSIPHHQPLHASFHASFMLPLRSLAMVIMAIGKPSHFITISSPILWSSASSSSSEGDVSTVLENNIFDSALLKTSSSEGDVYKPVYF</sequence>
<proteinExistence type="predicted"/>
<organism evidence="1 2">
    <name type="scientific">Smallanthus sonchifolius</name>
    <dbReference type="NCBI Taxonomy" id="185202"/>
    <lineage>
        <taxon>Eukaryota</taxon>
        <taxon>Viridiplantae</taxon>
        <taxon>Streptophyta</taxon>
        <taxon>Embryophyta</taxon>
        <taxon>Tracheophyta</taxon>
        <taxon>Spermatophyta</taxon>
        <taxon>Magnoliopsida</taxon>
        <taxon>eudicotyledons</taxon>
        <taxon>Gunneridae</taxon>
        <taxon>Pentapetalae</taxon>
        <taxon>asterids</taxon>
        <taxon>campanulids</taxon>
        <taxon>Asterales</taxon>
        <taxon>Asteraceae</taxon>
        <taxon>Asteroideae</taxon>
        <taxon>Heliantheae alliance</taxon>
        <taxon>Millerieae</taxon>
        <taxon>Smallanthus</taxon>
    </lineage>
</organism>
<dbReference type="Proteomes" id="UP001056120">
    <property type="component" value="Linkage Group LG02"/>
</dbReference>
<protein>
    <submittedName>
        <fullName evidence="1">Uncharacterized protein</fullName>
    </submittedName>
</protein>